<dbReference type="AlphaFoldDB" id="A0A4Q7JB87"/>
<dbReference type="InterPro" id="IPR001789">
    <property type="entry name" value="Sig_transdc_resp-reg_receiver"/>
</dbReference>
<dbReference type="SMART" id="SM00448">
    <property type="entry name" value="REC"/>
    <property type="match status" value="1"/>
</dbReference>
<dbReference type="InterPro" id="IPR039420">
    <property type="entry name" value="WalR-like"/>
</dbReference>
<dbReference type="PANTHER" id="PTHR48111:SF21">
    <property type="entry name" value="DNA-BINDING DUAL MASTER TRANSCRIPTIONAL REGULATOR RPAA"/>
    <property type="match status" value="1"/>
</dbReference>
<dbReference type="CDD" id="cd00383">
    <property type="entry name" value="trans_reg_C"/>
    <property type="match status" value="1"/>
</dbReference>
<keyword evidence="2" id="KW-0902">Two-component regulatory system</keyword>
<dbReference type="GO" id="GO:0005829">
    <property type="term" value="C:cytosol"/>
    <property type="evidence" value="ECO:0007669"/>
    <property type="project" value="TreeGrafter"/>
</dbReference>
<protein>
    <submittedName>
        <fullName evidence="10">Response regulator transcription factor</fullName>
    </submittedName>
</protein>
<organism evidence="10 11">
    <name type="scientific">Amycolatopsis suaedae</name>
    <dbReference type="NCBI Taxonomy" id="2510978"/>
    <lineage>
        <taxon>Bacteria</taxon>
        <taxon>Bacillati</taxon>
        <taxon>Actinomycetota</taxon>
        <taxon>Actinomycetes</taxon>
        <taxon>Pseudonocardiales</taxon>
        <taxon>Pseudonocardiaceae</taxon>
        <taxon>Amycolatopsis</taxon>
    </lineage>
</organism>
<evidence type="ECO:0000256" key="6">
    <source>
        <dbReference type="PROSITE-ProRule" id="PRU00169"/>
    </source>
</evidence>
<feature type="domain" description="OmpR/PhoB-type" evidence="9">
    <location>
        <begin position="130"/>
        <end position="228"/>
    </location>
</feature>
<evidence type="ECO:0000256" key="3">
    <source>
        <dbReference type="ARBA" id="ARBA00023015"/>
    </source>
</evidence>
<evidence type="ECO:0000313" key="11">
    <source>
        <dbReference type="Proteomes" id="UP000292003"/>
    </source>
</evidence>
<dbReference type="CDD" id="cd17574">
    <property type="entry name" value="REC_OmpR"/>
    <property type="match status" value="1"/>
</dbReference>
<evidence type="ECO:0000256" key="7">
    <source>
        <dbReference type="PROSITE-ProRule" id="PRU01091"/>
    </source>
</evidence>
<evidence type="ECO:0000256" key="1">
    <source>
        <dbReference type="ARBA" id="ARBA00022553"/>
    </source>
</evidence>
<dbReference type="GO" id="GO:0006355">
    <property type="term" value="P:regulation of DNA-templated transcription"/>
    <property type="evidence" value="ECO:0007669"/>
    <property type="project" value="InterPro"/>
</dbReference>
<dbReference type="GO" id="GO:0032993">
    <property type="term" value="C:protein-DNA complex"/>
    <property type="evidence" value="ECO:0007669"/>
    <property type="project" value="TreeGrafter"/>
</dbReference>
<dbReference type="FunFam" id="3.40.50.2300:FF:000001">
    <property type="entry name" value="DNA-binding response regulator PhoB"/>
    <property type="match status" value="1"/>
</dbReference>
<keyword evidence="5" id="KW-0804">Transcription</keyword>
<accession>A0A4Q7JB87</accession>
<dbReference type="SMART" id="SM00862">
    <property type="entry name" value="Trans_reg_C"/>
    <property type="match status" value="1"/>
</dbReference>
<dbReference type="InterPro" id="IPR011006">
    <property type="entry name" value="CheY-like_superfamily"/>
</dbReference>
<evidence type="ECO:0000256" key="4">
    <source>
        <dbReference type="ARBA" id="ARBA00023125"/>
    </source>
</evidence>
<dbReference type="InterPro" id="IPR036388">
    <property type="entry name" value="WH-like_DNA-bd_sf"/>
</dbReference>
<proteinExistence type="predicted"/>
<dbReference type="GO" id="GO:0000976">
    <property type="term" value="F:transcription cis-regulatory region binding"/>
    <property type="evidence" value="ECO:0007669"/>
    <property type="project" value="TreeGrafter"/>
</dbReference>
<evidence type="ECO:0000256" key="5">
    <source>
        <dbReference type="ARBA" id="ARBA00023163"/>
    </source>
</evidence>
<dbReference type="OrthoDB" id="3197131at2"/>
<keyword evidence="11" id="KW-1185">Reference proteome</keyword>
<dbReference type="SUPFAM" id="SSF52172">
    <property type="entry name" value="CheY-like"/>
    <property type="match status" value="1"/>
</dbReference>
<dbReference type="PANTHER" id="PTHR48111">
    <property type="entry name" value="REGULATOR OF RPOS"/>
    <property type="match status" value="1"/>
</dbReference>
<evidence type="ECO:0000259" key="9">
    <source>
        <dbReference type="PROSITE" id="PS51755"/>
    </source>
</evidence>
<comment type="caution">
    <text evidence="10">The sequence shown here is derived from an EMBL/GenBank/DDBJ whole genome shotgun (WGS) entry which is preliminary data.</text>
</comment>
<dbReference type="Gene3D" id="3.40.50.2300">
    <property type="match status" value="1"/>
</dbReference>
<sequence>MAKVLLVEDDQALAETLELALGALGHKLTLTGSGDEALRILLEQRNPTDVVLLDVMLPGSDGFEVCRQLRRHSMVPVIMLTARGDAVDVVVGLEGGADDYVVKPVEPRVLDARIKAVLRRGNLTRQAEPDPVIRIGHLRIDPVAMTVTSEDTPLPLTATEMRLLLEFAQRPGEVLTRRVLLERVWEYGYLGDSRIVDTTVARLRAKVDRDGTAPLIRTVRGVGYRLERP</sequence>
<dbReference type="Pfam" id="PF00072">
    <property type="entry name" value="Response_reg"/>
    <property type="match status" value="1"/>
</dbReference>
<dbReference type="PROSITE" id="PS51755">
    <property type="entry name" value="OMPR_PHOB"/>
    <property type="match status" value="1"/>
</dbReference>
<reference evidence="10 11" key="1">
    <citation type="submission" date="2019-02" db="EMBL/GenBank/DDBJ databases">
        <title>Draft genome sequence of Amycolatopsis sp. 8-3EHSu isolated from roots of Suaeda maritima.</title>
        <authorList>
            <person name="Duangmal K."/>
            <person name="Chantavorakit T."/>
        </authorList>
    </citation>
    <scope>NUCLEOTIDE SEQUENCE [LARGE SCALE GENOMIC DNA]</scope>
    <source>
        <strain evidence="10 11">8-3EHSu</strain>
    </source>
</reference>
<dbReference type="InterPro" id="IPR001867">
    <property type="entry name" value="OmpR/PhoB-type_DNA-bd"/>
</dbReference>
<feature type="modified residue" description="4-aspartylphosphate" evidence="6">
    <location>
        <position position="54"/>
    </location>
</feature>
<dbReference type="Gene3D" id="6.10.250.690">
    <property type="match status" value="1"/>
</dbReference>
<dbReference type="EMBL" id="SFCC01000003">
    <property type="protein sequence ID" value="RZQ64549.1"/>
    <property type="molecule type" value="Genomic_DNA"/>
</dbReference>
<dbReference type="FunFam" id="1.10.10.10:FF:000018">
    <property type="entry name" value="DNA-binding response regulator ResD"/>
    <property type="match status" value="1"/>
</dbReference>
<dbReference type="PROSITE" id="PS50110">
    <property type="entry name" value="RESPONSE_REGULATORY"/>
    <property type="match status" value="1"/>
</dbReference>
<feature type="DNA-binding region" description="OmpR/PhoB-type" evidence="7">
    <location>
        <begin position="130"/>
        <end position="228"/>
    </location>
</feature>
<keyword evidence="1 6" id="KW-0597">Phosphoprotein</keyword>
<dbReference type="Pfam" id="PF00486">
    <property type="entry name" value="Trans_reg_C"/>
    <property type="match status" value="1"/>
</dbReference>
<gene>
    <name evidence="10" type="ORF">EWH70_06420</name>
</gene>
<dbReference type="GO" id="GO:0000156">
    <property type="term" value="F:phosphorelay response regulator activity"/>
    <property type="evidence" value="ECO:0007669"/>
    <property type="project" value="TreeGrafter"/>
</dbReference>
<evidence type="ECO:0000313" key="10">
    <source>
        <dbReference type="EMBL" id="RZQ64549.1"/>
    </source>
</evidence>
<name>A0A4Q7JB87_9PSEU</name>
<dbReference type="Proteomes" id="UP000292003">
    <property type="component" value="Unassembled WGS sequence"/>
</dbReference>
<dbReference type="RefSeq" id="WP_130474348.1">
    <property type="nucleotide sequence ID" value="NZ_SFCC01000003.1"/>
</dbReference>
<dbReference type="Gene3D" id="1.10.10.10">
    <property type="entry name" value="Winged helix-like DNA-binding domain superfamily/Winged helix DNA-binding domain"/>
    <property type="match status" value="1"/>
</dbReference>
<evidence type="ECO:0000259" key="8">
    <source>
        <dbReference type="PROSITE" id="PS50110"/>
    </source>
</evidence>
<keyword evidence="3" id="KW-0805">Transcription regulation</keyword>
<feature type="domain" description="Response regulatory" evidence="8">
    <location>
        <begin position="3"/>
        <end position="118"/>
    </location>
</feature>
<keyword evidence="4 7" id="KW-0238">DNA-binding</keyword>
<evidence type="ECO:0000256" key="2">
    <source>
        <dbReference type="ARBA" id="ARBA00023012"/>
    </source>
</evidence>